<protein>
    <submittedName>
        <fullName evidence="2">Uncharacterized protein</fullName>
    </submittedName>
</protein>
<organism evidence="2">
    <name type="scientific">uncultured Caudovirales phage</name>
    <dbReference type="NCBI Taxonomy" id="2100421"/>
    <lineage>
        <taxon>Viruses</taxon>
        <taxon>Duplodnaviria</taxon>
        <taxon>Heunggongvirae</taxon>
        <taxon>Uroviricota</taxon>
        <taxon>Caudoviricetes</taxon>
        <taxon>Peduoviridae</taxon>
        <taxon>Maltschvirus</taxon>
        <taxon>Maltschvirus maltsch</taxon>
    </lineage>
</organism>
<accession>A0A6J5MZT4</accession>
<dbReference type="Gene3D" id="2.60.120.260">
    <property type="entry name" value="Galactose-binding domain-like"/>
    <property type="match status" value="1"/>
</dbReference>
<name>A0A6J5MZT4_9CAUD</name>
<dbReference type="EMBL" id="LR796322">
    <property type="protein sequence ID" value="CAB4136429.1"/>
    <property type="molecule type" value="Genomic_DNA"/>
</dbReference>
<sequence>MANLIYLQNNIHISDNLLPKEYSFDVDSTFTNVSGTGNTNYSVIRYAGSRSLEVINLDYQNTDYSFWLTNIDIVPLVNGQAVFSFFVNADNTENMFGAIELYLGGVLAETYDFTIDVATQPFTATNKWKRYAQVFSTYIGQDITFKFILKANDASVYTEKNILIDGFKLEQDNKGVGVPTAYIAPEIVLNATELGFTQLTTTEINALTPTDGLTVYNTTLQVLCFYDGTGWKKVTHSNM</sequence>
<dbReference type="EMBL" id="LR796554">
    <property type="protein sequence ID" value="CAB4151341.1"/>
    <property type="molecule type" value="Genomic_DNA"/>
</dbReference>
<gene>
    <name evidence="1" type="ORF">UFOVP304_47</name>
    <name evidence="2" type="ORF">UFOVP584_12</name>
</gene>
<evidence type="ECO:0000313" key="2">
    <source>
        <dbReference type="EMBL" id="CAB4151341.1"/>
    </source>
</evidence>
<evidence type="ECO:0000313" key="1">
    <source>
        <dbReference type="EMBL" id="CAB4136429.1"/>
    </source>
</evidence>
<reference evidence="2" key="1">
    <citation type="submission" date="2020-04" db="EMBL/GenBank/DDBJ databases">
        <authorList>
            <person name="Chiriac C."/>
            <person name="Salcher M."/>
            <person name="Ghai R."/>
            <person name="Kavagutti S V."/>
        </authorList>
    </citation>
    <scope>NUCLEOTIDE SEQUENCE</scope>
</reference>
<proteinExistence type="predicted"/>